<feature type="active site" description="Charge relay system" evidence="5">
    <location>
        <position position="173"/>
    </location>
</feature>
<dbReference type="InterPro" id="IPR023828">
    <property type="entry name" value="Peptidase_S8_Ser-AS"/>
</dbReference>
<dbReference type="InterPro" id="IPR000209">
    <property type="entry name" value="Peptidase_S8/S53_dom"/>
</dbReference>
<proteinExistence type="inferred from homology"/>
<comment type="similarity">
    <text evidence="1 6">Belongs to the peptidase S8 family.</text>
</comment>
<dbReference type="SUPFAM" id="SSF52743">
    <property type="entry name" value="Subtilisin-like"/>
    <property type="match status" value="1"/>
</dbReference>
<dbReference type="InterPro" id="IPR015500">
    <property type="entry name" value="Peptidase_S8_subtilisin-rel"/>
</dbReference>
<dbReference type="InterPro" id="IPR036852">
    <property type="entry name" value="Peptidase_S8/S53_dom_sf"/>
</dbReference>
<dbReference type="AlphaFoldDB" id="A0A7C5U4Z5"/>
<accession>A0A7C5U4Z5</accession>
<evidence type="ECO:0000259" key="8">
    <source>
        <dbReference type="Pfam" id="PF00082"/>
    </source>
</evidence>
<dbReference type="PROSITE" id="PS51892">
    <property type="entry name" value="SUBTILASE"/>
    <property type="match status" value="1"/>
</dbReference>
<dbReference type="PROSITE" id="PS00137">
    <property type="entry name" value="SUBTILASE_HIS"/>
    <property type="match status" value="1"/>
</dbReference>
<protein>
    <recommendedName>
        <fullName evidence="8">Peptidase S8/S53 domain-containing protein</fullName>
    </recommendedName>
</protein>
<dbReference type="PRINTS" id="PR00723">
    <property type="entry name" value="SUBTILISIN"/>
</dbReference>
<keyword evidence="7" id="KW-1133">Transmembrane helix</keyword>
<evidence type="ECO:0000256" key="7">
    <source>
        <dbReference type="SAM" id="Phobius"/>
    </source>
</evidence>
<dbReference type="InterPro" id="IPR050131">
    <property type="entry name" value="Peptidase_S8_subtilisin-like"/>
</dbReference>
<dbReference type="EMBL" id="DRXS01000159">
    <property type="protein sequence ID" value="HHR40754.1"/>
    <property type="molecule type" value="Genomic_DNA"/>
</dbReference>
<evidence type="ECO:0000256" key="4">
    <source>
        <dbReference type="ARBA" id="ARBA00022825"/>
    </source>
</evidence>
<dbReference type="Gene3D" id="2.60.120.1290">
    <property type="match status" value="1"/>
</dbReference>
<feature type="domain" description="Peptidase S8/S53" evidence="8">
    <location>
        <begin position="105"/>
        <end position="316"/>
    </location>
</feature>
<keyword evidence="7" id="KW-0472">Membrane</keyword>
<dbReference type="InterPro" id="IPR023827">
    <property type="entry name" value="Peptidase_S8_Asp-AS"/>
</dbReference>
<gene>
    <name evidence="9" type="ORF">ENM42_02880</name>
</gene>
<dbReference type="Pfam" id="PF00082">
    <property type="entry name" value="Peptidase_S8"/>
    <property type="match status" value="2"/>
</dbReference>
<dbReference type="PANTHER" id="PTHR43806:SF11">
    <property type="entry name" value="CEREVISIN-RELATED"/>
    <property type="match status" value="1"/>
</dbReference>
<evidence type="ECO:0000256" key="5">
    <source>
        <dbReference type="PIRSR" id="PIRSR615500-1"/>
    </source>
</evidence>
<dbReference type="GO" id="GO:0004252">
    <property type="term" value="F:serine-type endopeptidase activity"/>
    <property type="evidence" value="ECO:0007669"/>
    <property type="project" value="InterPro"/>
</dbReference>
<reference evidence="9" key="1">
    <citation type="journal article" date="2020" name="mSystems">
        <title>Genome- and Community-Level Interaction Insights into Carbon Utilization and Element Cycling Functions of Hydrothermarchaeota in Hydrothermal Sediment.</title>
        <authorList>
            <person name="Zhou Z."/>
            <person name="Liu Y."/>
            <person name="Xu W."/>
            <person name="Pan J."/>
            <person name="Luo Z.H."/>
            <person name="Li M."/>
        </authorList>
    </citation>
    <scope>NUCLEOTIDE SEQUENCE [LARGE SCALE GENOMIC DNA]</scope>
    <source>
        <strain evidence="9">SpSt-1084</strain>
    </source>
</reference>
<evidence type="ECO:0000313" key="9">
    <source>
        <dbReference type="EMBL" id="HHR40754.1"/>
    </source>
</evidence>
<dbReference type="GO" id="GO:0006508">
    <property type="term" value="P:proteolysis"/>
    <property type="evidence" value="ECO:0007669"/>
    <property type="project" value="UniProtKB-KW"/>
</dbReference>
<feature type="domain" description="Peptidase S8/S53" evidence="8">
    <location>
        <begin position="414"/>
        <end position="544"/>
    </location>
</feature>
<organism evidence="9">
    <name type="scientific">Caldiarchaeum subterraneum</name>
    <dbReference type="NCBI Taxonomy" id="311458"/>
    <lineage>
        <taxon>Archaea</taxon>
        <taxon>Nitrososphaerota</taxon>
        <taxon>Candidatus Caldarchaeales</taxon>
        <taxon>Candidatus Caldarchaeaceae</taxon>
        <taxon>Candidatus Caldarchaeum</taxon>
    </lineage>
</organism>
<dbReference type="PANTHER" id="PTHR43806">
    <property type="entry name" value="PEPTIDASE S8"/>
    <property type="match status" value="1"/>
</dbReference>
<dbReference type="PROSITE" id="PS00136">
    <property type="entry name" value="SUBTILASE_ASP"/>
    <property type="match status" value="1"/>
</dbReference>
<keyword evidence="2 6" id="KW-0645">Protease</keyword>
<evidence type="ECO:0000256" key="1">
    <source>
        <dbReference type="ARBA" id="ARBA00011073"/>
    </source>
</evidence>
<feature type="active site" description="Charge relay system" evidence="5">
    <location>
        <position position="508"/>
    </location>
</feature>
<name>A0A7C5U4Z5_CALS0</name>
<keyword evidence="7" id="KW-0812">Transmembrane</keyword>
<sequence>MVFRPAAAALLLAMLLLYVPAEPKEKWVEIISEQPLYFPSYSPVEVVDGVFTAKVPESVYRRLREAGEPVHRPRMFYPLLDVSTVEIGLDHLANLSGVNAEAVDGRGVLIAVIDTGVDYTHPAFKSSDGRPRILYIWDQTIGGRPPVEFGYGYECTSQEIASDTCPQKDTVGHGTLVASVAAGGAYGEWTLKGVAPGAELIVVKSGGPACDGRRWFFSEKGLLDGISYAVQKASSLGRRLVVALSLGTDIGPHDGSTPLEKALDRWAEQGIVFVVAAGNSANDSRHAEGTLKKGTPLTLRWTVPTETKTISISFVTFHSNQLEMTVVTPTGGVIGVKVNGSNEAEGVLVESTSTRSGRIREILVDVSSNPLRPGIWSLTVAPTEVIEDRWHAWIQSDTCDYESETFISSPDYEITPTSTVTIPGTAKNVLTVGAYTSKTTWTASGRTWTVYGEIGNIEFYSGRGPTIDGRTKPNIVAPGGIIIAAGSKDMPSQSFSPGPRYAVSRGTSMAAPHAAGVAALMLQLAPDLAPDELFLAIKRNARTDFFTGERVSEGSNIWGWGKINAAIAYVFEAEFSGKVAEAQPTLYLNGTPLANITSAGVSKIVLLKNTIANITVVSSVSDQFTKYVVEPSTAMVSTPTGRNEFKAVAQHKITVLHPNGSILGTSWQKEGEILDVNRLASLFSLRERVIGYVDENGITQRTVFVEVDRPRTITLLFERRNILIPFLGLLAALILAGVLAWLLLFLYRSSGKKRHDEAFVDDAFAVFIDR</sequence>
<keyword evidence="3 6" id="KW-0378">Hydrolase</keyword>
<dbReference type="PROSITE" id="PS00138">
    <property type="entry name" value="SUBTILASE_SER"/>
    <property type="match status" value="1"/>
</dbReference>
<dbReference type="Gene3D" id="3.40.50.200">
    <property type="entry name" value="Peptidase S8/S53 domain"/>
    <property type="match status" value="1"/>
</dbReference>
<comment type="caution">
    <text evidence="9">The sequence shown here is derived from an EMBL/GenBank/DDBJ whole genome shotgun (WGS) entry which is preliminary data.</text>
</comment>
<keyword evidence="4 6" id="KW-0720">Serine protease</keyword>
<dbReference type="InterPro" id="IPR022398">
    <property type="entry name" value="Peptidase_S8_His-AS"/>
</dbReference>
<evidence type="ECO:0000256" key="2">
    <source>
        <dbReference type="ARBA" id="ARBA00022670"/>
    </source>
</evidence>
<evidence type="ECO:0000256" key="3">
    <source>
        <dbReference type="ARBA" id="ARBA00022801"/>
    </source>
</evidence>
<feature type="transmembrane region" description="Helical" evidence="7">
    <location>
        <begin position="722"/>
        <end position="747"/>
    </location>
</feature>
<evidence type="ECO:0000256" key="6">
    <source>
        <dbReference type="RuleBase" id="RU003355"/>
    </source>
</evidence>
<feature type="active site" description="Charge relay system" evidence="5">
    <location>
        <position position="114"/>
    </location>
</feature>